<dbReference type="CDD" id="cd02037">
    <property type="entry name" value="Mrp_NBP35"/>
    <property type="match status" value="1"/>
</dbReference>
<evidence type="ECO:0000256" key="2">
    <source>
        <dbReference type="ARBA" id="ARBA00008205"/>
    </source>
</evidence>
<evidence type="ECO:0000256" key="8">
    <source>
        <dbReference type="HAMAP-Rule" id="MF_02040"/>
    </source>
</evidence>
<evidence type="ECO:0000256" key="1">
    <source>
        <dbReference type="ARBA" id="ARBA00007352"/>
    </source>
</evidence>
<keyword evidence="5 8" id="KW-0067">ATP-binding</keyword>
<keyword evidence="3 8" id="KW-0479">Metal-binding</keyword>
<keyword evidence="6 8" id="KW-0408">Iron</keyword>
<comment type="caution">
    <text evidence="10">The sequence shown here is derived from an EMBL/GenBank/DDBJ whole genome shotgun (WGS) entry which is preliminary data.</text>
</comment>
<organism evidence="10 11">
    <name type="scientific">Nocardia vulneris</name>
    <dbReference type="NCBI Taxonomy" id="1141657"/>
    <lineage>
        <taxon>Bacteria</taxon>
        <taxon>Bacillati</taxon>
        <taxon>Actinomycetota</taxon>
        <taxon>Actinomycetes</taxon>
        <taxon>Mycobacteriales</taxon>
        <taxon>Nocardiaceae</taxon>
        <taxon>Nocardia</taxon>
    </lineage>
</organism>
<dbReference type="InterPro" id="IPR019591">
    <property type="entry name" value="Mrp/NBP35_ATP-bd"/>
</dbReference>
<keyword evidence="7 8" id="KW-0411">Iron-sulfur</keyword>
<dbReference type="InterPro" id="IPR027417">
    <property type="entry name" value="P-loop_NTPase"/>
</dbReference>
<dbReference type="InterPro" id="IPR002744">
    <property type="entry name" value="MIP18-like"/>
</dbReference>
<evidence type="ECO:0000313" key="11">
    <source>
        <dbReference type="Proteomes" id="UP000031364"/>
    </source>
</evidence>
<evidence type="ECO:0000313" key="10">
    <source>
        <dbReference type="EMBL" id="KIA65646.1"/>
    </source>
</evidence>
<dbReference type="PROSITE" id="PS01215">
    <property type="entry name" value="MRP"/>
    <property type="match status" value="1"/>
</dbReference>
<evidence type="ECO:0000256" key="5">
    <source>
        <dbReference type="ARBA" id="ARBA00022840"/>
    </source>
</evidence>
<comment type="similarity">
    <text evidence="1">In the N-terminal section; belongs to the MIP18 family.</text>
</comment>
<dbReference type="EMBL" id="JNFP01000006">
    <property type="protein sequence ID" value="KIA65646.1"/>
    <property type="molecule type" value="Genomic_DNA"/>
</dbReference>
<dbReference type="Gene3D" id="3.30.300.130">
    <property type="entry name" value="Fe-S cluster assembly (FSCA)"/>
    <property type="match status" value="1"/>
</dbReference>
<evidence type="ECO:0000256" key="6">
    <source>
        <dbReference type="ARBA" id="ARBA00023004"/>
    </source>
</evidence>
<evidence type="ECO:0000256" key="3">
    <source>
        <dbReference type="ARBA" id="ARBA00022723"/>
    </source>
</evidence>
<dbReference type="PANTHER" id="PTHR42961:SF2">
    <property type="entry name" value="IRON-SULFUR PROTEIN NUBPL"/>
    <property type="match status" value="1"/>
</dbReference>
<dbReference type="InterPro" id="IPR034904">
    <property type="entry name" value="FSCA_dom_sf"/>
</dbReference>
<keyword evidence="8" id="KW-0378">Hydrolase</keyword>
<sequence>MPVVTESDVRGALAKVDDPEIRKPITELGMVKSIAIGSDSNVHVEIYLTTAGCPLRTEITQRVTKAVADVAGVGAVTVELDVMNDEQRTNLRKQLRGDSADPVIPFAQPGSLTRVYAVASGKGGVGKSSVTVNLAAAMAARGLSVGVLDADIYGHSIPRMLGTDARPTQVEKMIMPPQAHGVKMISIAQFTKGNTPVVWRGPMLHRALQQFLADVFWGDLDVLLLDLPPGTGDIAISIAQLIPGAEILVVTTPQIAAAEVAERAGAIALQTRQRIAGVVENMSWLDLPDGSRMELYGAGGGQVVAERLTRAVGAEVPLLGQIPIEQAVREAGDEGNPIVLRDPETPAAKALLAVADKLAVRRRGLAGMSLGIDTTRHL</sequence>
<keyword evidence="4 8" id="KW-0547">Nucleotide-binding</keyword>
<feature type="domain" description="MIP18 family-like" evidence="9">
    <location>
        <begin position="7"/>
        <end position="78"/>
    </location>
</feature>
<dbReference type="SUPFAM" id="SSF117916">
    <property type="entry name" value="Fe-S cluster assembly (FSCA) domain-like"/>
    <property type="match status" value="1"/>
</dbReference>
<dbReference type="InterPro" id="IPR000808">
    <property type="entry name" value="Mrp-like_CS"/>
</dbReference>
<dbReference type="InterPro" id="IPR033756">
    <property type="entry name" value="YlxH/NBP35"/>
</dbReference>
<accession>A0ABR4ZJQ3</accession>
<reference evidence="10 11" key="1">
    <citation type="journal article" date="2014" name="Int. J. Syst. Evol. Microbiol.">
        <title>Nocardia vulneris sp. nov., isolated from wounds of human patients in North America.</title>
        <authorList>
            <person name="Lasker B.A."/>
            <person name="Bell M."/>
            <person name="Klenk H.P."/>
            <person name="Sproer C."/>
            <person name="Schumann C."/>
            <person name="Schumann P."/>
            <person name="Brown J.M."/>
        </authorList>
    </citation>
    <scope>NUCLEOTIDE SEQUENCE [LARGE SCALE GENOMIC DNA]</scope>
    <source>
        <strain evidence="10 11">W9851</strain>
    </source>
</reference>
<dbReference type="HAMAP" id="MF_02040">
    <property type="entry name" value="Mrp_NBP35"/>
    <property type="match status" value="1"/>
</dbReference>
<comment type="similarity">
    <text evidence="2">In the C-terminal section; belongs to the Mrp/NBP35 ATP-binding proteins family.</text>
</comment>
<dbReference type="RefSeq" id="WP_014987941.1">
    <property type="nucleotide sequence ID" value="NZ_BDCI01000021.1"/>
</dbReference>
<evidence type="ECO:0000259" key="9">
    <source>
        <dbReference type="Pfam" id="PF01883"/>
    </source>
</evidence>
<dbReference type="Gene3D" id="3.40.50.300">
    <property type="entry name" value="P-loop containing nucleotide triphosphate hydrolases"/>
    <property type="match status" value="1"/>
</dbReference>
<name>A0ABR4ZJQ3_9NOCA</name>
<comment type="subunit">
    <text evidence="8">Homodimer.</text>
</comment>
<protein>
    <recommendedName>
        <fullName evidence="8">Iron-sulfur cluster carrier protein</fullName>
    </recommendedName>
</protein>
<dbReference type="SUPFAM" id="SSF52540">
    <property type="entry name" value="P-loop containing nucleoside triphosphate hydrolases"/>
    <property type="match status" value="1"/>
</dbReference>
<evidence type="ECO:0000256" key="4">
    <source>
        <dbReference type="ARBA" id="ARBA00022741"/>
    </source>
</evidence>
<dbReference type="PANTHER" id="PTHR42961">
    <property type="entry name" value="IRON-SULFUR PROTEIN NUBPL"/>
    <property type="match status" value="1"/>
</dbReference>
<gene>
    <name evidence="10" type="ORF">FG87_06285</name>
</gene>
<feature type="binding site" evidence="8">
    <location>
        <begin position="121"/>
        <end position="128"/>
    </location>
    <ligand>
        <name>ATP</name>
        <dbReference type="ChEBI" id="CHEBI:30616"/>
    </ligand>
</feature>
<evidence type="ECO:0000256" key="7">
    <source>
        <dbReference type="ARBA" id="ARBA00023014"/>
    </source>
</evidence>
<dbReference type="Pfam" id="PF10609">
    <property type="entry name" value="ParA"/>
    <property type="match status" value="1"/>
</dbReference>
<dbReference type="InterPro" id="IPR044304">
    <property type="entry name" value="NUBPL-like"/>
</dbReference>
<keyword evidence="11" id="KW-1185">Reference proteome</keyword>
<dbReference type="Pfam" id="PF01883">
    <property type="entry name" value="FeS_assembly_P"/>
    <property type="match status" value="1"/>
</dbReference>
<proteinExistence type="inferred from homology"/>
<comment type="function">
    <text evidence="8">Binds and transfers iron-sulfur (Fe-S) clusters to target apoproteins. Can hydrolyze ATP.</text>
</comment>
<comment type="similarity">
    <text evidence="8">Belongs to the Mrp/NBP35 ATP-binding proteins family.</text>
</comment>
<dbReference type="Proteomes" id="UP000031364">
    <property type="component" value="Unassembled WGS sequence"/>
</dbReference>